<comment type="caution">
    <text evidence="5">The sequence shown here is derived from an EMBL/GenBank/DDBJ whole genome shotgun (WGS) entry which is preliminary data.</text>
</comment>
<keyword evidence="3" id="KW-0238">DNA-binding</keyword>
<dbReference type="Pfam" id="PF01420">
    <property type="entry name" value="Methylase_S"/>
    <property type="match status" value="2"/>
</dbReference>
<evidence type="ECO:0000256" key="1">
    <source>
        <dbReference type="ARBA" id="ARBA00010923"/>
    </source>
</evidence>
<feature type="domain" description="Type I restriction modification DNA specificity" evidence="4">
    <location>
        <begin position="76"/>
        <end position="198"/>
    </location>
</feature>
<dbReference type="GO" id="GO:0016787">
    <property type="term" value="F:hydrolase activity"/>
    <property type="evidence" value="ECO:0007669"/>
    <property type="project" value="UniProtKB-KW"/>
</dbReference>
<name>A0A9D2EQT9_9FIRM</name>
<dbReference type="EC" id="3.1.21.-" evidence="5"/>
<dbReference type="Gene3D" id="3.90.220.20">
    <property type="entry name" value="DNA methylase specificity domains"/>
    <property type="match status" value="2"/>
</dbReference>
<dbReference type="EMBL" id="DXBP01000044">
    <property type="protein sequence ID" value="HIZ42193.1"/>
    <property type="molecule type" value="Genomic_DNA"/>
</dbReference>
<evidence type="ECO:0000259" key="4">
    <source>
        <dbReference type="Pfam" id="PF01420"/>
    </source>
</evidence>
<keyword evidence="5" id="KW-0378">Hydrolase</keyword>
<keyword evidence="2" id="KW-0680">Restriction system</keyword>
<dbReference type="GO" id="GO:0009307">
    <property type="term" value="P:DNA restriction-modification system"/>
    <property type="evidence" value="ECO:0007669"/>
    <property type="project" value="UniProtKB-KW"/>
</dbReference>
<dbReference type="Gene3D" id="1.10.287.1120">
    <property type="entry name" value="Bipartite methylase S protein"/>
    <property type="match status" value="1"/>
</dbReference>
<keyword evidence="5" id="KW-0255">Endonuclease</keyword>
<sequence length="434" mass="48606">MTNETQKAPRRYEKMRDSGVEWIGMVPSHWEIVRARAHFRQTNERGNQTPILLAASQKFGVCPQDQLEGVVKVSAGTDLQQFKTVHRNDFIISLRSFQGGFELSPFEGVCSPAYQVFRADDAYDVKYLRFLFKDERFIDHINSLTVGIRDGKNIKYSDFSNSLIILPPLNEQRAIAKSLSQVSAKIDTLIDEVKAGIEEYTAWKASIIYEAVTKGLDPTAEMKDSGVKWIREMPGHWERTKISNCFTVIGSGTTPQSSDAAYYGGNISWLQSGDLNGGIVSETAKTLTQAALNQYSALRIYKAPYIAIAMYGASIANASIIELDSCTNQACCVLSTPKKDFDLEYVFYAILSAKNELLISARGGTQPNISQDIIKRLLLPIPPLPEQKSIVRKLNQLTRSIDNLIKEKLYLIGDLESYKKSLIYEVVTGKRRVC</sequence>
<proteinExistence type="inferred from homology"/>
<feature type="domain" description="Type I restriction modification DNA specificity" evidence="4">
    <location>
        <begin position="235"/>
        <end position="407"/>
    </location>
</feature>
<dbReference type="PANTHER" id="PTHR30408:SF12">
    <property type="entry name" value="TYPE I RESTRICTION ENZYME MJAVIII SPECIFICITY SUBUNIT"/>
    <property type="match status" value="1"/>
</dbReference>
<organism evidence="5 6">
    <name type="scientific">Candidatus Gemmiger excrementigallinarum</name>
    <dbReference type="NCBI Taxonomy" id="2838609"/>
    <lineage>
        <taxon>Bacteria</taxon>
        <taxon>Bacillati</taxon>
        <taxon>Bacillota</taxon>
        <taxon>Clostridia</taxon>
        <taxon>Eubacteriales</taxon>
        <taxon>Gemmiger</taxon>
    </lineage>
</organism>
<dbReference type="CDD" id="cd16961">
    <property type="entry name" value="RMtype1_S_TRD-CR_like"/>
    <property type="match status" value="1"/>
</dbReference>
<dbReference type="AlphaFoldDB" id="A0A9D2EQT9"/>
<evidence type="ECO:0000313" key="5">
    <source>
        <dbReference type="EMBL" id="HIZ42193.1"/>
    </source>
</evidence>
<accession>A0A9D2EQT9</accession>
<protein>
    <submittedName>
        <fullName evidence="5">Restriction endonuclease subunit S</fullName>
        <ecNumber evidence="5">3.1.21.-</ecNumber>
    </submittedName>
</protein>
<comment type="similarity">
    <text evidence="1">Belongs to the type-I restriction system S methylase family.</text>
</comment>
<keyword evidence="5" id="KW-0540">Nuclease</keyword>
<dbReference type="InterPro" id="IPR044946">
    <property type="entry name" value="Restrct_endonuc_typeI_TRD_sf"/>
</dbReference>
<dbReference type="PANTHER" id="PTHR30408">
    <property type="entry name" value="TYPE-1 RESTRICTION ENZYME ECOKI SPECIFICITY PROTEIN"/>
    <property type="match status" value="1"/>
</dbReference>
<dbReference type="SUPFAM" id="SSF116734">
    <property type="entry name" value="DNA methylase specificity domain"/>
    <property type="match status" value="2"/>
</dbReference>
<dbReference type="GO" id="GO:0003677">
    <property type="term" value="F:DNA binding"/>
    <property type="evidence" value="ECO:0007669"/>
    <property type="project" value="UniProtKB-KW"/>
</dbReference>
<dbReference type="InterPro" id="IPR052021">
    <property type="entry name" value="Type-I_RS_S_subunit"/>
</dbReference>
<reference evidence="5" key="2">
    <citation type="submission" date="2021-04" db="EMBL/GenBank/DDBJ databases">
        <authorList>
            <person name="Gilroy R."/>
        </authorList>
    </citation>
    <scope>NUCLEOTIDE SEQUENCE</scope>
    <source>
        <strain evidence="5">ChiSxjej1B13-11774</strain>
    </source>
</reference>
<evidence type="ECO:0000256" key="3">
    <source>
        <dbReference type="ARBA" id="ARBA00023125"/>
    </source>
</evidence>
<dbReference type="InterPro" id="IPR000055">
    <property type="entry name" value="Restrct_endonuc_typeI_TRD"/>
</dbReference>
<dbReference type="Proteomes" id="UP000824048">
    <property type="component" value="Unassembled WGS sequence"/>
</dbReference>
<evidence type="ECO:0000313" key="6">
    <source>
        <dbReference type="Proteomes" id="UP000824048"/>
    </source>
</evidence>
<evidence type="ECO:0000256" key="2">
    <source>
        <dbReference type="ARBA" id="ARBA00022747"/>
    </source>
</evidence>
<reference evidence="5" key="1">
    <citation type="journal article" date="2021" name="PeerJ">
        <title>Extensive microbial diversity within the chicken gut microbiome revealed by metagenomics and culture.</title>
        <authorList>
            <person name="Gilroy R."/>
            <person name="Ravi A."/>
            <person name="Getino M."/>
            <person name="Pursley I."/>
            <person name="Horton D.L."/>
            <person name="Alikhan N.F."/>
            <person name="Baker D."/>
            <person name="Gharbi K."/>
            <person name="Hall N."/>
            <person name="Watson M."/>
            <person name="Adriaenssens E.M."/>
            <person name="Foster-Nyarko E."/>
            <person name="Jarju S."/>
            <person name="Secka A."/>
            <person name="Antonio M."/>
            <person name="Oren A."/>
            <person name="Chaudhuri R.R."/>
            <person name="La Ragione R."/>
            <person name="Hildebrand F."/>
            <person name="Pallen M.J."/>
        </authorList>
    </citation>
    <scope>NUCLEOTIDE SEQUENCE</scope>
    <source>
        <strain evidence="5">ChiSxjej1B13-11774</strain>
    </source>
</reference>
<dbReference type="GO" id="GO:0004519">
    <property type="term" value="F:endonuclease activity"/>
    <property type="evidence" value="ECO:0007669"/>
    <property type="project" value="UniProtKB-KW"/>
</dbReference>
<gene>
    <name evidence="5" type="ORF">H9811_06500</name>
</gene>